<dbReference type="EMBL" id="CP115667">
    <property type="protein sequence ID" value="WBW49709.1"/>
    <property type="molecule type" value="Genomic_DNA"/>
</dbReference>
<proteinExistence type="predicted"/>
<protein>
    <submittedName>
        <fullName evidence="1">HAD hydrolase-like protein</fullName>
    </submittedName>
</protein>
<name>A0ABY7QUF2_9FIRM</name>
<sequence length="218" mass="24154">MVIVFDMDGTLVESGEGIVNSFIYAFQKMGLAVPPKRELERYIGPPLKETFKLRFGFTPDEAATALSYYREYYRQKGKFEIRPYDGITELVKQLAKTHTIALGTSKLQESAEDILAHLKLKDYFSVFSGATQDDTRDTKVKVLEYVLEQLGPTEAPIVMVGDRFYDMEGATALGLIPIGVSWGYGDEEELTASGAKAVAADVHELEAILTTLDFVASC</sequence>
<gene>
    <name evidence="1" type="ORF">O6R05_06820</name>
</gene>
<dbReference type="InterPro" id="IPR023214">
    <property type="entry name" value="HAD_sf"/>
</dbReference>
<dbReference type="RefSeq" id="WP_271191240.1">
    <property type="nucleotide sequence ID" value="NZ_CP115667.1"/>
</dbReference>
<organism evidence="1 2">
    <name type="scientific">Peptoniphilus equinus</name>
    <dbReference type="NCBI Taxonomy" id="3016343"/>
    <lineage>
        <taxon>Bacteria</taxon>
        <taxon>Bacillati</taxon>
        <taxon>Bacillota</taxon>
        <taxon>Tissierellia</taxon>
        <taxon>Tissierellales</taxon>
        <taxon>Peptoniphilaceae</taxon>
        <taxon>Peptoniphilus</taxon>
    </lineage>
</organism>
<dbReference type="PANTHER" id="PTHR43434">
    <property type="entry name" value="PHOSPHOGLYCOLATE PHOSPHATASE"/>
    <property type="match status" value="1"/>
</dbReference>
<dbReference type="SFLD" id="SFLDS00003">
    <property type="entry name" value="Haloacid_Dehalogenase"/>
    <property type="match status" value="1"/>
</dbReference>
<dbReference type="InterPro" id="IPR050155">
    <property type="entry name" value="HAD-like_hydrolase_sf"/>
</dbReference>
<evidence type="ECO:0000313" key="2">
    <source>
        <dbReference type="Proteomes" id="UP001210339"/>
    </source>
</evidence>
<dbReference type="Pfam" id="PF13419">
    <property type="entry name" value="HAD_2"/>
    <property type="match status" value="1"/>
</dbReference>
<dbReference type="SUPFAM" id="SSF56784">
    <property type="entry name" value="HAD-like"/>
    <property type="match status" value="1"/>
</dbReference>
<dbReference type="InterPro" id="IPR023198">
    <property type="entry name" value="PGP-like_dom2"/>
</dbReference>
<dbReference type="Gene3D" id="3.40.50.1000">
    <property type="entry name" value="HAD superfamily/HAD-like"/>
    <property type="match status" value="1"/>
</dbReference>
<evidence type="ECO:0000313" key="1">
    <source>
        <dbReference type="EMBL" id="WBW49709.1"/>
    </source>
</evidence>
<dbReference type="SFLD" id="SFLDG01129">
    <property type="entry name" value="C1.5:_HAD__Beta-PGM__Phosphata"/>
    <property type="match status" value="1"/>
</dbReference>
<accession>A0ABY7QUF2</accession>
<dbReference type="PANTHER" id="PTHR43434:SF20">
    <property type="entry name" value="5'-NUCLEOTIDASE"/>
    <property type="match status" value="1"/>
</dbReference>
<dbReference type="InterPro" id="IPR041492">
    <property type="entry name" value="HAD_2"/>
</dbReference>
<keyword evidence="2" id="KW-1185">Reference proteome</keyword>
<dbReference type="InterPro" id="IPR036412">
    <property type="entry name" value="HAD-like_sf"/>
</dbReference>
<reference evidence="1 2" key="1">
    <citation type="submission" date="2023-01" db="EMBL/GenBank/DDBJ databases">
        <authorList>
            <person name="Lee S.H."/>
            <person name="Jung H.S."/>
            <person name="Yun J.U."/>
        </authorList>
    </citation>
    <scope>NUCLEOTIDE SEQUENCE [LARGE SCALE GENOMIC DNA]</scope>
    <source>
        <strain evidence="1 2">CBA3646</strain>
    </source>
</reference>
<dbReference type="Proteomes" id="UP001210339">
    <property type="component" value="Chromosome"/>
</dbReference>
<dbReference type="Gene3D" id="1.10.150.240">
    <property type="entry name" value="Putative phosphatase, domain 2"/>
    <property type="match status" value="1"/>
</dbReference>